<accession>A0ABQ8JNC2</accession>
<proteinExistence type="predicted"/>
<comment type="caution">
    <text evidence="1">The sequence shown here is derived from an EMBL/GenBank/DDBJ whole genome shotgun (WGS) entry which is preliminary data.</text>
</comment>
<sequence length="179" mass="19867">MVDNNIIQDIKYFNLYSKSSVHFCFDQYFCYTTTTLQSSLLSSLLARFNGQRLIGTAASIKSPLADNFISNSIDKPGPNAKQISSFKSIAFVHCAHINGKRCTISTVNFDVKFTDGIVTPFVNLNGTGEPSPHFVDNDDNFVANSCLIISCNNCTCMADQFILPHFKRSSYSFGFNVKP</sequence>
<dbReference type="EMBL" id="NJHN03000031">
    <property type="protein sequence ID" value="KAH9423927.1"/>
    <property type="molecule type" value="Genomic_DNA"/>
</dbReference>
<dbReference type="Proteomes" id="UP000887458">
    <property type="component" value="Unassembled WGS sequence"/>
</dbReference>
<gene>
    <name evidence="1" type="ORF">DERP_005512</name>
</gene>
<keyword evidence="2" id="KW-1185">Reference proteome</keyword>
<name>A0ABQ8JNC2_DERPT</name>
<evidence type="ECO:0000313" key="2">
    <source>
        <dbReference type="Proteomes" id="UP000887458"/>
    </source>
</evidence>
<organism evidence="1 2">
    <name type="scientific">Dermatophagoides pteronyssinus</name>
    <name type="common">European house dust mite</name>
    <dbReference type="NCBI Taxonomy" id="6956"/>
    <lineage>
        <taxon>Eukaryota</taxon>
        <taxon>Metazoa</taxon>
        <taxon>Ecdysozoa</taxon>
        <taxon>Arthropoda</taxon>
        <taxon>Chelicerata</taxon>
        <taxon>Arachnida</taxon>
        <taxon>Acari</taxon>
        <taxon>Acariformes</taxon>
        <taxon>Sarcoptiformes</taxon>
        <taxon>Astigmata</taxon>
        <taxon>Psoroptidia</taxon>
        <taxon>Analgoidea</taxon>
        <taxon>Pyroglyphidae</taxon>
        <taxon>Dermatophagoidinae</taxon>
        <taxon>Dermatophagoides</taxon>
    </lineage>
</organism>
<protein>
    <submittedName>
        <fullName evidence="1">Uncharacterized protein</fullName>
    </submittedName>
</protein>
<reference evidence="1 2" key="2">
    <citation type="journal article" date="2022" name="Mol. Biol. Evol.">
        <title>Comparative Genomics Reveals Insights into the Divergent Evolution of Astigmatic Mites and Household Pest Adaptations.</title>
        <authorList>
            <person name="Xiong Q."/>
            <person name="Wan A.T."/>
            <person name="Liu X."/>
            <person name="Fung C.S."/>
            <person name="Xiao X."/>
            <person name="Malainual N."/>
            <person name="Hou J."/>
            <person name="Wang L."/>
            <person name="Wang M."/>
            <person name="Yang K.Y."/>
            <person name="Cui Y."/>
            <person name="Leung E.L."/>
            <person name="Nong W."/>
            <person name="Shin S.K."/>
            <person name="Au S.W."/>
            <person name="Jeong K.Y."/>
            <person name="Chew F.T."/>
            <person name="Hui J.H."/>
            <person name="Leung T.F."/>
            <person name="Tungtrongchitr A."/>
            <person name="Zhong N."/>
            <person name="Liu Z."/>
            <person name="Tsui S.K."/>
        </authorList>
    </citation>
    <scope>NUCLEOTIDE SEQUENCE [LARGE SCALE GENOMIC DNA]</scope>
    <source>
        <strain evidence="1">Derp</strain>
    </source>
</reference>
<evidence type="ECO:0000313" key="1">
    <source>
        <dbReference type="EMBL" id="KAH9423927.1"/>
    </source>
</evidence>
<reference evidence="1 2" key="1">
    <citation type="journal article" date="2018" name="J. Allergy Clin. Immunol.">
        <title>High-quality assembly of Dermatophagoides pteronyssinus genome and transcriptome reveals a wide range of novel allergens.</title>
        <authorList>
            <person name="Liu X.Y."/>
            <person name="Yang K.Y."/>
            <person name="Wang M.Q."/>
            <person name="Kwok J.S."/>
            <person name="Zeng X."/>
            <person name="Yang Z."/>
            <person name="Xiao X.J."/>
            <person name="Lau C.P."/>
            <person name="Li Y."/>
            <person name="Huang Z.M."/>
            <person name="Ba J.G."/>
            <person name="Yim A.K."/>
            <person name="Ouyang C.Y."/>
            <person name="Ngai S.M."/>
            <person name="Chan T.F."/>
            <person name="Leung E.L."/>
            <person name="Liu L."/>
            <person name="Liu Z.G."/>
            <person name="Tsui S.K."/>
        </authorList>
    </citation>
    <scope>NUCLEOTIDE SEQUENCE [LARGE SCALE GENOMIC DNA]</scope>
    <source>
        <strain evidence="1">Derp</strain>
    </source>
</reference>